<dbReference type="PANTHER" id="PTHR10426:SF88">
    <property type="entry name" value="ADIPOCYTE PLASMA MEMBRANE-ASSOCIATED PROTEIN HEMOMUCIN-RELATED"/>
    <property type="match status" value="1"/>
</dbReference>
<evidence type="ECO:0000313" key="5">
    <source>
        <dbReference type="EMBL" id="SNR48927.1"/>
    </source>
</evidence>
<dbReference type="SUPFAM" id="SSF63829">
    <property type="entry name" value="Calcium-dependent phosphotriesterase"/>
    <property type="match status" value="1"/>
</dbReference>
<dbReference type="InterPro" id="IPR018119">
    <property type="entry name" value="Strictosidine_synth_cons-reg"/>
</dbReference>
<dbReference type="EMBL" id="FZNW01000007">
    <property type="protein sequence ID" value="SNR48927.1"/>
    <property type="molecule type" value="Genomic_DNA"/>
</dbReference>
<feature type="domain" description="Strictosidine synthase conserved region" evidence="4">
    <location>
        <begin position="112"/>
        <end position="190"/>
    </location>
</feature>
<dbReference type="AlphaFoldDB" id="A0A238WR35"/>
<keyword evidence="2" id="KW-0597">Phosphoprotein</keyword>
<evidence type="ECO:0000256" key="1">
    <source>
        <dbReference type="ARBA" id="ARBA00009191"/>
    </source>
</evidence>
<evidence type="ECO:0000313" key="6">
    <source>
        <dbReference type="Proteomes" id="UP000198348"/>
    </source>
</evidence>
<dbReference type="InterPro" id="IPR011042">
    <property type="entry name" value="6-blade_b-propeller_TolB-like"/>
</dbReference>
<name>A0A238WR35_9PSEU</name>
<evidence type="ECO:0000256" key="2">
    <source>
        <dbReference type="ARBA" id="ARBA00022553"/>
    </source>
</evidence>
<comment type="similarity">
    <text evidence="1">Belongs to the strictosidine synthase family.</text>
</comment>
<evidence type="ECO:0000259" key="4">
    <source>
        <dbReference type="Pfam" id="PF03088"/>
    </source>
</evidence>
<dbReference type="Gene3D" id="2.120.10.30">
    <property type="entry name" value="TolB, C-terminal domain"/>
    <property type="match status" value="1"/>
</dbReference>
<dbReference type="GO" id="GO:0012505">
    <property type="term" value="C:endomembrane system"/>
    <property type="evidence" value="ECO:0007669"/>
    <property type="project" value="TreeGrafter"/>
</dbReference>
<dbReference type="RefSeq" id="WP_089300938.1">
    <property type="nucleotide sequence ID" value="NZ_FZNW01000007.1"/>
</dbReference>
<dbReference type="Pfam" id="PF03088">
    <property type="entry name" value="Str_synth"/>
    <property type="match status" value="1"/>
</dbReference>
<protein>
    <submittedName>
        <fullName evidence="5">SMP-30/Gluconolaconase/LRE-like region-containing protein</fullName>
    </submittedName>
</protein>
<dbReference type="OrthoDB" id="3332247at2"/>
<dbReference type="Proteomes" id="UP000198348">
    <property type="component" value="Unassembled WGS sequence"/>
</dbReference>
<proteinExistence type="inferred from homology"/>
<evidence type="ECO:0000256" key="3">
    <source>
        <dbReference type="ARBA" id="ARBA00023180"/>
    </source>
</evidence>
<keyword evidence="3" id="KW-0325">Glycoprotein</keyword>
<sequence>MTITSFTGTQLIPVNGTGPEDVVVDDDGQVYAGLDDGRIIRVAGGGNRIDTVARVAGRPLGIELYGADELLVCASDHGLLAVTIRTGEVRTLVDSVAGSRILGCNNAAVGADGTVFFSDSSQRFPIPDFRSDMIERTGTGRVFRRDPDGTVTEVAGGLQFANGVALAPDESFVVIAETTTCRLHRLWIAGDRAGQREVFAEGLSGYPDNASTGSDGLIWVAIPSPAVPALPLVQRMPAAARSLVRRLPTSLQPSPGREVGAVAFDATGGVVRRRGGTVEGFTMLTGVREQGGTLYCGSLTEGAILTTDR</sequence>
<accession>A0A238WR35</accession>
<reference evidence="6" key="1">
    <citation type="submission" date="2017-06" db="EMBL/GenBank/DDBJ databases">
        <authorList>
            <person name="Varghese N."/>
            <person name="Submissions S."/>
        </authorList>
    </citation>
    <scope>NUCLEOTIDE SEQUENCE [LARGE SCALE GENOMIC DNA]</scope>
    <source>
        <strain evidence="6">DSM 45207</strain>
    </source>
</reference>
<keyword evidence="6" id="KW-1185">Reference proteome</keyword>
<gene>
    <name evidence="5" type="ORF">SAMN06265360_107106</name>
</gene>
<dbReference type="GO" id="GO:0016787">
    <property type="term" value="F:hydrolase activity"/>
    <property type="evidence" value="ECO:0007669"/>
    <property type="project" value="TreeGrafter"/>
</dbReference>
<dbReference type="PANTHER" id="PTHR10426">
    <property type="entry name" value="STRICTOSIDINE SYNTHASE-RELATED"/>
    <property type="match status" value="1"/>
</dbReference>
<organism evidence="5 6">
    <name type="scientific">Haloechinothrix alba</name>
    <dbReference type="NCBI Taxonomy" id="664784"/>
    <lineage>
        <taxon>Bacteria</taxon>
        <taxon>Bacillati</taxon>
        <taxon>Actinomycetota</taxon>
        <taxon>Actinomycetes</taxon>
        <taxon>Pseudonocardiales</taxon>
        <taxon>Pseudonocardiaceae</taxon>
        <taxon>Haloechinothrix</taxon>
    </lineage>
</organism>
<dbReference type="Pfam" id="PF20067">
    <property type="entry name" value="SSL_N"/>
    <property type="match status" value="1"/>
</dbReference>